<feature type="region of interest" description="Disordered" evidence="1">
    <location>
        <begin position="652"/>
        <end position="709"/>
    </location>
</feature>
<comment type="caution">
    <text evidence="2">The sequence shown here is derived from an EMBL/GenBank/DDBJ whole genome shotgun (WGS) entry which is preliminary data.</text>
</comment>
<evidence type="ECO:0000313" key="4">
    <source>
        <dbReference type="EMBL" id="CAL4773342.1"/>
    </source>
</evidence>
<evidence type="ECO:0000256" key="1">
    <source>
        <dbReference type="SAM" id="MobiDB-lite"/>
    </source>
</evidence>
<evidence type="ECO:0000313" key="2">
    <source>
        <dbReference type="EMBL" id="CAI3986030.1"/>
    </source>
</evidence>
<dbReference type="AlphaFoldDB" id="A0A9P1FT92"/>
<evidence type="ECO:0000313" key="3">
    <source>
        <dbReference type="EMBL" id="CAL1139405.1"/>
    </source>
</evidence>
<feature type="region of interest" description="Disordered" evidence="1">
    <location>
        <begin position="37"/>
        <end position="60"/>
    </location>
</feature>
<feature type="compositionally biased region" description="Basic residues" evidence="1">
    <location>
        <begin position="667"/>
        <end position="677"/>
    </location>
</feature>
<name>A0A9P1FT92_9DINO</name>
<dbReference type="EMBL" id="CAMXCT030001038">
    <property type="protein sequence ID" value="CAL4773342.1"/>
    <property type="molecule type" value="Genomic_DNA"/>
</dbReference>
<reference evidence="3" key="2">
    <citation type="submission" date="2024-04" db="EMBL/GenBank/DDBJ databases">
        <authorList>
            <person name="Chen Y."/>
            <person name="Shah S."/>
            <person name="Dougan E. K."/>
            <person name="Thang M."/>
            <person name="Chan C."/>
        </authorList>
    </citation>
    <scope>NUCLEOTIDE SEQUENCE [LARGE SCALE GENOMIC DNA]</scope>
</reference>
<dbReference type="EMBL" id="CAMXCT010001038">
    <property type="protein sequence ID" value="CAI3986030.1"/>
    <property type="molecule type" value="Genomic_DNA"/>
</dbReference>
<dbReference type="GO" id="GO:0016301">
    <property type="term" value="F:kinase activity"/>
    <property type="evidence" value="ECO:0007669"/>
    <property type="project" value="UniProtKB-KW"/>
</dbReference>
<dbReference type="OrthoDB" id="435027at2759"/>
<sequence>MGDNYSWATIALIAQVAGEAELVGRWAEGCPCDEHQPQPIHESALVPNDPSTKAAGKRPRRLKRLAARPTGGGESCCFRGCRAPELAAGKALKLQSVVMKSSQSMVAEFISRAPEQKRSELHGSWSKARGQLWGQLNVKLAYCLQLPWLLCGLAYGDSRAVQQVAVRCLSLFDGKAAGAEHTQSRRFCDPDWSGIPSGPKEPPLRYLLEKLASAKITLHDLVTEDSEPVKLFFYWVSSFRLVRIAERSVEGRHSLIHRIRERAPAASMAYLSCEVRFKHLQMLAATNPKALMEMTKRLHGMETSLGFHAAVLSLLGMQPTEYLMGLPDAELAKLIYRDDITIKHASRQRLADELQDKADGSAKNPEKMAVCDTNEKTQGAGALSKALVQYLLKVSRVKPDAIFAWDARSMEGVGLTTVDAARITTGPAAITRPSISSELLLSMAVAGAFWRHGNAFFVRPEDEGLDFLLEQKLVGKKDSSDLDMFNITIHGAKVLNVSQTFSTCTLLAGFNLDTVSTSELDFKTMTEFEHVLQLTSLGWQYECKSLTKKIHPYTETSEKTWFYQNEARVNKNYLEVLIKSQALFQKGLKEIHHFQKKRYYVALLQVPDKELNQLLPWQPESYYKVFMNKLKNPKTTSASKSSGLETDDHRIVAQAEPRANPVQSGKGRGRGRGHGVSRQKESSSGSTDSSGTSSSSSSQTSDDEMNNSTHVDEKLEVDDRLQNLHDYHVGPVSEKVPADVEILVEDSDSEKDSALQPQAPAPSVDADASVQEPLPFPAETPAPRKGAAVARKRKASAQDPPGKAELLCAVPFAWYEVEVLYQNKDGRR</sequence>
<keyword evidence="4" id="KW-0418">Kinase</keyword>
<gene>
    <name evidence="2" type="ORF">C1SCF055_LOCUS13414</name>
</gene>
<keyword evidence="5" id="KW-1185">Reference proteome</keyword>
<keyword evidence="4" id="KW-0808">Transferase</keyword>
<evidence type="ECO:0000313" key="5">
    <source>
        <dbReference type="Proteomes" id="UP001152797"/>
    </source>
</evidence>
<dbReference type="Proteomes" id="UP001152797">
    <property type="component" value="Unassembled WGS sequence"/>
</dbReference>
<feature type="compositionally biased region" description="Low complexity" evidence="1">
    <location>
        <begin position="682"/>
        <end position="700"/>
    </location>
</feature>
<reference evidence="2" key="1">
    <citation type="submission" date="2022-10" db="EMBL/GenBank/DDBJ databases">
        <authorList>
            <person name="Chen Y."/>
            <person name="Dougan E. K."/>
            <person name="Chan C."/>
            <person name="Rhodes N."/>
            <person name="Thang M."/>
        </authorList>
    </citation>
    <scope>NUCLEOTIDE SEQUENCE</scope>
</reference>
<proteinExistence type="predicted"/>
<protein>
    <submittedName>
        <fullName evidence="4">Serine/threonine-protein kinase chk1</fullName>
    </submittedName>
</protein>
<organism evidence="2">
    <name type="scientific">Cladocopium goreaui</name>
    <dbReference type="NCBI Taxonomy" id="2562237"/>
    <lineage>
        <taxon>Eukaryota</taxon>
        <taxon>Sar</taxon>
        <taxon>Alveolata</taxon>
        <taxon>Dinophyceae</taxon>
        <taxon>Suessiales</taxon>
        <taxon>Symbiodiniaceae</taxon>
        <taxon>Cladocopium</taxon>
    </lineage>
</organism>
<accession>A0A9P1FT92</accession>
<feature type="region of interest" description="Disordered" evidence="1">
    <location>
        <begin position="747"/>
        <end position="801"/>
    </location>
</feature>
<dbReference type="EMBL" id="CAMXCT020001038">
    <property type="protein sequence ID" value="CAL1139405.1"/>
    <property type="molecule type" value="Genomic_DNA"/>
</dbReference>